<keyword evidence="4" id="KW-0804">Transcription</keyword>
<protein>
    <recommendedName>
        <fullName evidence="6">MBD domain-containing protein</fullName>
    </recommendedName>
</protein>
<dbReference type="InterPro" id="IPR016177">
    <property type="entry name" value="DNA-bd_dom_sf"/>
</dbReference>
<evidence type="ECO:0000259" key="6">
    <source>
        <dbReference type="PROSITE" id="PS50982"/>
    </source>
</evidence>
<keyword evidence="8" id="KW-1185">Reference proteome</keyword>
<evidence type="ECO:0000256" key="1">
    <source>
        <dbReference type="ARBA" id="ARBA00004123"/>
    </source>
</evidence>
<comment type="caution">
    <text evidence="7">The sequence shown here is derived from an EMBL/GenBank/DDBJ whole genome shotgun (WGS) entry which is preliminary data.</text>
</comment>
<dbReference type="PROSITE" id="PS50982">
    <property type="entry name" value="MBD"/>
    <property type="match status" value="1"/>
</dbReference>
<dbReference type="Proteomes" id="UP001281410">
    <property type="component" value="Unassembled WGS sequence"/>
</dbReference>
<reference evidence="7" key="1">
    <citation type="journal article" date="2023" name="Plant J.">
        <title>Genome sequences and population genomics provide insights into the demographic history, inbreeding, and mutation load of two 'living fossil' tree species of Dipteronia.</title>
        <authorList>
            <person name="Feng Y."/>
            <person name="Comes H.P."/>
            <person name="Chen J."/>
            <person name="Zhu S."/>
            <person name="Lu R."/>
            <person name="Zhang X."/>
            <person name="Li P."/>
            <person name="Qiu J."/>
            <person name="Olsen K.M."/>
            <person name="Qiu Y."/>
        </authorList>
    </citation>
    <scope>NUCLEOTIDE SEQUENCE</scope>
    <source>
        <strain evidence="7">NBL</strain>
    </source>
</reference>
<name>A0AAE0B9T0_9ROSI</name>
<comment type="subcellular location">
    <subcellularLocation>
        <location evidence="1">Nucleus</location>
    </subcellularLocation>
</comment>
<evidence type="ECO:0000256" key="4">
    <source>
        <dbReference type="ARBA" id="ARBA00023163"/>
    </source>
</evidence>
<evidence type="ECO:0000313" key="8">
    <source>
        <dbReference type="Proteomes" id="UP001281410"/>
    </source>
</evidence>
<evidence type="ECO:0000256" key="3">
    <source>
        <dbReference type="ARBA" id="ARBA00023125"/>
    </source>
</evidence>
<evidence type="ECO:0000256" key="5">
    <source>
        <dbReference type="ARBA" id="ARBA00023242"/>
    </source>
</evidence>
<dbReference type="GO" id="GO:0003677">
    <property type="term" value="F:DNA binding"/>
    <property type="evidence" value="ECO:0007669"/>
    <property type="project" value="UniProtKB-KW"/>
</dbReference>
<gene>
    <name evidence="7" type="ORF">Dsin_004367</name>
</gene>
<dbReference type="AlphaFoldDB" id="A0AAE0B9T0"/>
<dbReference type="SUPFAM" id="SSF54171">
    <property type="entry name" value="DNA-binding domain"/>
    <property type="match status" value="1"/>
</dbReference>
<proteinExistence type="predicted"/>
<keyword evidence="5" id="KW-0539">Nucleus</keyword>
<organism evidence="7 8">
    <name type="scientific">Dipteronia sinensis</name>
    <dbReference type="NCBI Taxonomy" id="43782"/>
    <lineage>
        <taxon>Eukaryota</taxon>
        <taxon>Viridiplantae</taxon>
        <taxon>Streptophyta</taxon>
        <taxon>Embryophyta</taxon>
        <taxon>Tracheophyta</taxon>
        <taxon>Spermatophyta</taxon>
        <taxon>Magnoliopsida</taxon>
        <taxon>eudicotyledons</taxon>
        <taxon>Gunneridae</taxon>
        <taxon>Pentapetalae</taxon>
        <taxon>rosids</taxon>
        <taxon>malvids</taxon>
        <taxon>Sapindales</taxon>
        <taxon>Sapindaceae</taxon>
        <taxon>Hippocastanoideae</taxon>
        <taxon>Acereae</taxon>
        <taxon>Dipteronia</taxon>
    </lineage>
</organism>
<evidence type="ECO:0000256" key="2">
    <source>
        <dbReference type="ARBA" id="ARBA00023015"/>
    </source>
</evidence>
<keyword evidence="2" id="KW-0805">Transcription regulation</keyword>
<dbReference type="InterPro" id="IPR001739">
    <property type="entry name" value="Methyl_CpG_DNA-bd"/>
</dbReference>
<accession>A0AAE0B9T0</accession>
<sequence>MSYLANRIRASNLALYPPSYKRRSVRAHRPLPFRPRRLPPPPPPSVVELYPRLLSGYIYYGVGENYHAQTSIANSGITRYYMRQLSPKTLSTLQESQRRAKQRREADNTISIYFDKTSRGFNWLIDGWLAEKRITYADGTYHWLYYDPSGRQYKSKKQVRRFFR</sequence>
<keyword evidence="3" id="KW-0238">DNA-binding</keyword>
<dbReference type="GO" id="GO:0005634">
    <property type="term" value="C:nucleus"/>
    <property type="evidence" value="ECO:0007669"/>
    <property type="project" value="UniProtKB-SubCell"/>
</dbReference>
<dbReference type="EMBL" id="JANJYJ010000001">
    <property type="protein sequence ID" value="KAK3232486.1"/>
    <property type="molecule type" value="Genomic_DNA"/>
</dbReference>
<feature type="domain" description="MBD" evidence="6">
    <location>
        <begin position="114"/>
        <end position="164"/>
    </location>
</feature>
<evidence type="ECO:0000313" key="7">
    <source>
        <dbReference type="EMBL" id="KAK3232486.1"/>
    </source>
</evidence>